<comment type="caution">
    <text evidence="1">The sequence shown here is derived from an EMBL/GenBank/DDBJ whole genome shotgun (WGS) entry which is preliminary data.</text>
</comment>
<protein>
    <submittedName>
        <fullName evidence="1">Uncharacterized protein</fullName>
    </submittedName>
</protein>
<evidence type="ECO:0000313" key="1">
    <source>
        <dbReference type="EMBL" id="GFU49611.1"/>
    </source>
</evidence>
<dbReference type="EMBL" id="BMAW01037727">
    <property type="protein sequence ID" value="GFU49611.1"/>
    <property type="molecule type" value="Genomic_DNA"/>
</dbReference>
<name>A0A8X6R616_NEPPI</name>
<keyword evidence="2" id="KW-1185">Reference proteome</keyword>
<dbReference type="Proteomes" id="UP000887013">
    <property type="component" value="Unassembled WGS sequence"/>
</dbReference>
<gene>
    <name evidence="1" type="ORF">NPIL_225271</name>
</gene>
<reference evidence="1" key="1">
    <citation type="submission" date="2020-08" db="EMBL/GenBank/DDBJ databases">
        <title>Multicomponent nature underlies the extraordinary mechanical properties of spider dragline silk.</title>
        <authorList>
            <person name="Kono N."/>
            <person name="Nakamura H."/>
            <person name="Mori M."/>
            <person name="Yoshida Y."/>
            <person name="Ohtoshi R."/>
            <person name="Malay A.D."/>
            <person name="Moran D.A.P."/>
            <person name="Tomita M."/>
            <person name="Numata K."/>
            <person name="Arakawa K."/>
        </authorList>
    </citation>
    <scope>NUCLEOTIDE SEQUENCE</scope>
</reference>
<proteinExistence type="predicted"/>
<evidence type="ECO:0000313" key="2">
    <source>
        <dbReference type="Proteomes" id="UP000887013"/>
    </source>
</evidence>
<dbReference type="AlphaFoldDB" id="A0A8X6R616"/>
<accession>A0A8X6R616</accession>
<organism evidence="1 2">
    <name type="scientific">Nephila pilipes</name>
    <name type="common">Giant wood spider</name>
    <name type="synonym">Nephila maculata</name>
    <dbReference type="NCBI Taxonomy" id="299642"/>
    <lineage>
        <taxon>Eukaryota</taxon>
        <taxon>Metazoa</taxon>
        <taxon>Ecdysozoa</taxon>
        <taxon>Arthropoda</taxon>
        <taxon>Chelicerata</taxon>
        <taxon>Arachnida</taxon>
        <taxon>Araneae</taxon>
        <taxon>Araneomorphae</taxon>
        <taxon>Entelegynae</taxon>
        <taxon>Araneoidea</taxon>
        <taxon>Nephilidae</taxon>
        <taxon>Nephila</taxon>
    </lineage>
</organism>
<sequence>MVKEYSNWTPSGTPASAMYETIFIQGLHCIDINVTGISLNRFSLIVGSSNLKHSCRTAKHFTLVIRRKMSGPISSVSKSELISSWFD</sequence>